<keyword evidence="5 6" id="KW-0472">Membrane</keyword>
<keyword evidence="2" id="KW-1003">Cell membrane</keyword>
<feature type="transmembrane region" description="Helical" evidence="6">
    <location>
        <begin position="74"/>
        <end position="95"/>
    </location>
</feature>
<dbReference type="PANTHER" id="PTHR30086:SF20">
    <property type="entry name" value="ARGININE EXPORTER PROTEIN ARGO-RELATED"/>
    <property type="match status" value="1"/>
</dbReference>
<name>A0ABP9GBV5_9ACTN</name>
<dbReference type="Pfam" id="PF01810">
    <property type="entry name" value="LysE"/>
    <property type="match status" value="1"/>
</dbReference>
<feature type="transmembrane region" description="Helical" evidence="6">
    <location>
        <begin position="120"/>
        <end position="141"/>
    </location>
</feature>
<evidence type="ECO:0000256" key="6">
    <source>
        <dbReference type="SAM" id="Phobius"/>
    </source>
</evidence>
<keyword evidence="3 6" id="KW-0812">Transmembrane</keyword>
<evidence type="ECO:0000313" key="7">
    <source>
        <dbReference type="EMBL" id="GAA4936745.1"/>
    </source>
</evidence>
<evidence type="ECO:0000313" key="8">
    <source>
        <dbReference type="Proteomes" id="UP001499993"/>
    </source>
</evidence>
<dbReference type="PANTHER" id="PTHR30086">
    <property type="entry name" value="ARGININE EXPORTER PROTEIN ARGO"/>
    <property type="match status" value="1"/>
</dbReference>
<feature type="transmembrane region" description="Helical" evidence="6">
    <location>
        <begin position="44"/>
        <end position="68"/>
    </location>
</feature>
<comment type="caution">
    <text evidence="7">The sequence shown here is derived from an EMBL/GenBank/DDBJ whole genome shotgun (WGS) entry which is preliminary data.</text>
</comment>
<evidence type="ECO:0000256" key="3">
    <source>
        <dbReference type="ARBA" id="ARBA00022692"/>
    </source>
</evidence>
<dbReference type="Proteomes" id="UP001499993">
    <property type="component" value="Unassembled WGS sequence"/>
</dbReference>
<feature type="transmembrane region" description="Helical" evidence="6">
    <location>
        <begin position="153"/>
        <end position="179"/>
    </location>
</feature>
<organism evidence="7 8">
    <name type="scientific">Streptomonospora halophila</name>
    <dbReference type="NCBI Taxonomy" id="427369"/>
    <lineage>
        <taxon>Bacteria</taxon>
        <taxon>Bacillati</taxon>
        <taxon>Actinomycetota</taxon>
        <taxon>Actinomycetes</taxon>
        <taxon>Streptosporangiales</taxon>
        <taxon>Nocardiopsidaceae</taxon>
        <taxon>Streptomonospora</taxon>
    </lineage>
</organism>
<accession>A0ABP9GBV5</accession>
<proteinExistence type="predicted"/>
<dbReference type="PIRSF" id="PIRSF006324">
    <property type="entry name" value="LeuE"/>
    <property type="match status" value="1"/>
</dbReference>
<comment type="subcellular location">
    <subcellularLocation>
        <location evidence="1">Cell membrane</location>
        <topology evidence="1">Multi-pass membrane protein</topology>
    </subcellularLocation>
</comment>
<evidence type="ECO:0000256" key="1">
    <source>
        <dbReference type="ARBA" id="ARBA00004651"/>
    </source>
</evidence>
<evidence type="ECO:0000256" key="4">
    <source>
        <dbReference type="ARBA" id="ARBA00022989"/>
    </source>
</evidence>
<keyword evidence="8" id="KW-1185">Reference proteome</keyword>
<keyword evidence="4 6" id="KW-1133">Transmembrane helix</keyword>
<feature type="transmembrane region" description="Helical" evidence="6">
    <location>
        <begin position="191"/>
        <end position="213"/>
    </location>
</feature>
<evidence type="ECO:0000256" key="5">
    <source>
        <dbReference type="ARBA" id="ARBA00023136"/>
    </source>
</evidence>
<evidence type="ECO:0000256" key="2">
    <source>
        <dbReference type="ARBA" id="ARBA00022475"/>
    </source>
</evidence>
<gene>
    <name evidence="7" type="ORF">GCM10023224_17050</name>
</gene>
<protein>
    <submittedName>
        <fullName evidence="7">LysE family translocator</fullName>
    </submittedName>
</protein>
<reference evidence="8" key="1">
    <citation type="journal article" date="2019" name="Int. J. Syst. Evol. Microbiol.">
        <title>The Global Catalogue of Microorganisms (GCM) 10K type strain sequencing project: providing services to taxonomists for standard genome sequencing and annotation.</title>
        <authorList>
            <consortium name="The Broad Institute Genomics Platform"/>
            <consortium name="The Broad Institute Genome Sequencing Center for Infectious Disease"/>
            <person name="Wu L."/>
            <person name="Ma J."/>
        </authorList>
    </citation>
    <scope>NUCLEOTIDE SEQUENCE [LARGE SCALE GENOMIC DNA]</scope>
    <source>
        <strain evidence="8">JCM 18123</strain>
    </source>
</reference>
<dbReference type="EMBL" id="BAABIK010000007">
    <property type="protein sequence ID" value="GAA4936745.1"/>
    <property type="molecule type" value="Genomic_DNA"/>
</dbReference>
<dbReference type="InterPro" id="IPR001123">
    <property type="entry name" value="LeuE-type"/>
</dbReference>
<sequence>MPMLVDPQVVAAFCLAALLMSLAPGPDMMFITATGLSSGPRAGLLAAVGVSAGLAVHTSAAALGLGAVLEAFPAAFTAVRIAGACYLVVLAVLAFRDAVRAGAAAGAAPRAAGGAGRLRVFVRAMLTNLANPKVIVFYLAFFPQFIDPSRGHVAAQFFLLGALFIMVGLCVDAAAGLLSGRLGDALRRRPLVQRVLHAFSGTVFAGLALRLAADSR</sequence>